<accession>A0A7S1QSL9</accession>
<gene>
    <name evidence="2" type="ORF">NDES1114_LOCUS30610</name>
</gene>
<dbReference type="AlphaFoldDB" id="A0A7S1QSL9"/>
<feature type="compositionally biased region" description="Polar residues" evidence="1">
    <location>
        <begin position="7"/>
        <end position="16"/>
    </location>
</feature>
<evidence type="ECO:0000313" key="2">
    <source>
        <dbReference type="EMBL" id="CAD9146711.1"/>
    </source>
</evidence>
<organism evidence="2">
    <name type="scientific">Neobodo designis</name>
    <name type="common">Flagellated protozoan</name>
    <name type="synonym">Bodo designis</name>
    <dbReference type="NCBI Taxonomy" id="312471"/>
    <lineage>
        <taxon>Eukaryota</taxon>
        <taxon>Discoba</taxon>
        <taxon>Euglenozoa</taxon>
        <taxon>Kinetoplastea</taxon>
        <taxon>Metakinetoplastina</taxon>
        <taxon>Neobodonida</taxon>
        <taxon>Neobodo</taxon>
    </lineage>
</organism>
<proteinExistence type="predicted"/>
<reference evidence="2" key="1">
    <citation type="submission" date="2021-01" db="EMBL/GenBank/DDBJ databases">
        <authorList>
            <person name="Corre E."/>
            <person name="Pelletier E."/>
            <person name="Niang G."/>
            <person name="Scheremetjew M."/>
            <person name="Finn R."/>
            <person name="Kale V."/>
            <person name="Holt S."/>
            <person name="Cochrane G."/>
            <person name="Meng A."/>
            <person name="Brown T."/>
            <person name="Cohen L."/>
        </authorList>
    </citation>
    <scope>NUCLEOTIDE SEQUENCE</scope>
    <source>
        <strain evidence="2">CCAP 1951/1</strain>
    </source>
</reference>
<feature type="compositionally biased region" description="Basic and acidic residues" evidence="1">
    <location>
        <begin position="154"/>
        <end position="165"/>
    </location>
</feature>
<dbReference type="EMBL" id="HBGF01045756">
    <property type="protein sequence ID" value="CAD9146711.1"/>
    <property type="molecule type" value="Transcribed_RNA"/>
</dbReference>
<feature type="region of interest" description="Disordered" evidence="1">
    <location>
        <begin position="114"/>
        <end position="174"/>
    </location>
</feature>
<feature type="region of interest" description="Disordered" evidence="1">
    <location>
        <begin position="1"/>
        <end position="39"/>
    </location>
</feature>
<feature type="compositionally biased region" description="Polar residues" evidence="1">
    <location>
        <begin position="134"/>
        <end position="152"/>
    </location>
</feature>
<name>A0A7S1QSL9_NEODS</name>
<protein>
    <submittedName>
        <fullName evidence="2">Uncharacterized protein</fullName>
    </submittedName>
</protein>
<feature type="region of interest" description="Disordered" evidence="1">
    <location>
        <begin position="211"/>
        <end position="253"/>
    </location>
</feature>
<sequence>MGCALSLSKSVDSQQQRRGRNKESHPKNPYPTEDESLFRAQRVRDRYSELCDRDDRIALARLNAQRARRDEAELVDSVASSPLSHPLPLPLPHPRHATGALGRSAVMLGGVSTAGTTTPARSSAAASPTLVASALSTPQRSMTQPASETTEGSDAEHSLWHHQRSETTYTTPETLSGDSVGPFYAPAVHVARPTRKPACVFDLLQSHIVEDDSDDDDEGTTTISTHPECLALPRSETPPPSSTPATASAASYAYRRQPNALESLRRKLMPLQFFAGSAALTLS</sequence>
<feature type="compositionally biased region" description="Low complexity" evidence="1">
    <location>
        <begin position="114"/>
        <end position="129"/>
    </location>
</feature>
<evidence type="ECO:0000256" key="1">
    <source>
        <dbReference type="SAM" id="MobiDB-lite"/>
    </source>
</evidence>